<keyword evidence="3" id="KW-1003">Cell membrane</keyword>
<dbReference type="Proteomes" id="UP000694867">
    <property type="component" value="Unplaced"/>
</dbReference>
<dbReference type="GO" id="GO:1902742">
    <property type="term" value="P:apoptotic process involved in development"/>
    <property type="evidence" value="ECO:0007669"/>
    <property type="project" value="TreeGrafter"/>
</dbReference>
<evidence type="ECO:0000313" key="8">
    <source>
        <dbReference type="Proteomes" id="UP000694867"/>
    </source>
</evidence>
<feature type="transmembrane region" description="Helical" evidence="7">
    <location>
        <begin position="326"/>
        <end position="345"/>
    </location>
</feature>
<name>A0AAJ7SHI5_9ACAR</name>
<keyword evidence="4 7" id="KW-0812">Transmembrane</keyword>
<comment type="similarity">
    <text evidence="2 7">Belongs to the XK family.</text>
</comment>
<keyword evidence="5 7" id="KW-1133">Transmembrane helix</keyword>
<comment type="subcellular location">
    <subcellularLocation>
        <location evidence="1">Cell membrane</location>
        <topology evidence="1">Multi-pass membrane protein</topology>
    </subcellularLocation>
    <subcellularLocation>
        <location evidence="7">Membrane</location>
        <topology evidence="7">Multi-pass membrane protein</topology>
    </subcellularLocation>
</comment>
<accession>A0AAJ7SHI5</accession>
<dbReference type="InterPro" id="IPR050895">
    <property type="entry name" value="XK-related_scramblase"/>
</dbReference>
<dbReference type="Pfam" id="PF09815">
    <property type="entry name" value="XK-related"/>
    <property type="match status" value="1"/>
</dbReference>
<evidence type="ECO:0000256" key="4">
    <source>
        <dbReference type="ARBA" id="ARBA00022692"/>
    </source>
</evidence>
<evidence type="ECO:0000256" key="2">
    <source>
        <dbReference type="ARBA" id="ARBA00008789"/>
    </source>
</evidence>
<feature type="transmembrane region" description="Helical" evidence="7">
    <location>
        <begin position="162"/>
        <end position="185"/>
    </location>
</feature>
<dbReference type="PANTHER" id="PTHR16024:SF6">
    <property type="entry name" value="XK-RELATED PROTEIN"/>
    <property type="match status" value="1"/>
</dbReference>
<evidence type="ECO:0000313" key="9">
    <source>
        <dbReference type="RefSeq" id="XP_028968589.1"/>
    </source>
</evidence>
<keyword evidence="6 7" id="KW-0472">Membrane</keyword>
<dbReference type="GO" id="GO:0043652">
    <property type="term" value="P:engulfment of apoptotic cell"/>
    <property type="evidence" value="ECO:0007669"/>
    <property type="project" value="TreeGrafter"/>
</dbReference>
<dbReference type="GO" id="GO:0070782">
    <property type="term" value="P:phosphatidylserine exposure on apoptotic cell surface"/>
    <property type="evidence" value="ECO:0007669"/>
    <property type="project" value="TreeGrafter"/>
</dbReference>
<evidence type="ECO:0000256" key="7">
    <source>
        <dbReference type="RuleBase" id="RU910716"/>
    </source>
</evidence>
<gene>
    <name evidence="9" type="primary">LOC114828472</name>
</gene>
<feature type="transmembrane region" description="Helical" evidence="7">
    <location>
        <begin position="75"/>
        <end position="97"/>
    </location>
</feature>
<feature type="transmembrane region" description="Helical" evidence="7">
    <location>
        <begin position="267"/>
        <end position="287"/>
    </location>
</feature>
<dbReference type="RefSeq" id="XP_028968589.1">
    <property type="nucleotide sequence ID" value="XM_029112756.1"/>
</dbReference>
<proteinExistence type="inferred from homology"/>
<feature type="transmembrane region" description="Helical" evidence="7">
    <location>
        <begin position="352"/>
        <end position="373"/>
    </location>
</feature>
<feature type="transmembrane region" description="Helical" evidence="7">
    <location>
        <begin position="299"/>
        <end position="314"/>
    </location>
</feature>
<reference evidence="9" key="1">
    <citation type="submission" date="2025-08" db="UniProtKB">
        <authorList>
            <consortium name="RefSeq"/>
        </authorList>
    </citation>
    <scope>IDENTIFICATION</scope>
</reference>
<feature type="transmembrane region" description="Helical" evidence="7">
    <location>
        <begin position="109"/>
        <end position="128"/>
    </location>
</feature>
<dbReference type="GeneID" id="114828472"/>
<organism evidence="8 9">
    <name type="scientific">Galendromus occidentalis</name>
    <name type="common">western predatory mite</name>
    <dbReference type="NCBI Taxonomy" id="34638"/>
    <lineage>
        <taxon>Eukaryota</taxon>
        <taxon>Metazoa</taxon>
        <taxon>Ecdysozoa</taxon>
        <taxon>Arthropoda</taxon>
        <taxon>Chelicerata</taxon>
        <taxon>Arachnida</taxon>
        <taxon>Acari</taxon>
        <taxon>Parasitiformes</taxon>
        <taxon>Mesostigmata</taxon>
        <taxon>Gamasina</taxon>
        <taxon>Phytoseioidea</taxon>
        <taxon>Phytoseiidae</taxon>
        <taxon>Typhlodrominae</taxon>
        <taxon>Galendromus</taxon>
    </lineage>
</organism>
<evidence type="ECO:0000256" key="6">
    <source>
        <dbReference type="ARBA" id="ARBA00023136"/>
    </source>
</evidence>
<protein>
    <recommendedName>
        <fullName evidence="7">XK-related protein</fullName>
    </recommendedName>
</protein>
<feature type="transmembrane region" description="Helical" evidence="7">
    <location>
        <begin position="241"/>
        <end position="261"/>
    </location>
</feature>
<evidence type="ECO:0000256" key="1">
    <source>
        <dbReference type="ARBA" id="ARBA00004651"/>
    </source>
</evidence>
<keyword evidence="8" id="KW-1185">Reference proteome</keyword>
<dbReference type="KEGG" id="goe:114828472"/>
<dbReference type="GO" id="GO:0005886">
    <property type="term" value="C:plasma membrane"/>
    <property type="evidence" value="ECO:0007669"/>
    <property type="project" value="UniProtKB-SubCell"/>
</dbReference>
<feature type="transmembrane region" description="Helical" evidence="7">
    <location>
        <begin position="197"/>
        <end position="220"/>
    </location>
</feature>
<feature type="transmembrane region" description="Helical" evidence="7">
    <location>
        <begin position="42"/>
        <end position="63"/>
    </location>
</feature>
<dbReference type="InterPro" id="IPR018629">
    <property type="entry name" value="XK-rel"/>
</dbReference>
<dbReference type="PANTHER" id="PTHR16024">
    <property type="entry name" value="XK-RELATED PROTEIN"/>
    <property type="match status" value="1"/>
</dbReference>
<evidence type="ECO:0000256" key="5">
    <source>
        <dbReference type="ARBA" id="ARBA00022989"/>
    </source>
</evidence>
<evidence type="ECO:0000256" key="3">
    <source>
        <dbReference type="ARBA" id="ARBA00022475"/>
    </source>
</evidence>
<sequence>MEVEWHGLRLKPSPAVLELDSADGRSTPAWKGPLELSAWDCFFVVLAIVSIGLDILSDCYVAYAHALNERITMMWLSIVFIVVPAWVSTLVSLLMILQDRQNNVKMQWTWRWITLFHIFPLVLVPRYVNSLSFGLKSQQKSRPKLARQVLYYRMLWEDYDAAYLRLIEAFLEACPQLLVQSVFIFRSYSELRDESSYFFLHIAIPLALSLFSLAHAVVCYKRSLRISQNEKRMTCSGSITLLLSQICLISSRVIVLTLFIIEVPVPIILGALIARIFFNMTWLYMFLEFFHVDSKVESFVLRGVLSVMYLFTYVDFSHGNSGKRHLVHHIATVIDCGALLTLYYIYAYHVNVYCIVAAICLYPLGLMLLVFYYCKCHPTSMSDGVHVVHVEQSL</sequence>
<dbReference type="AlphaFoldDB" id="A0AAJ7SHI5"/>